<evidence type="ECO:0000313" key="2">
    <source>
        <dbReference type="Proteomes" id="UP000019140"/>
    </source>
</evidence>
<comment type="caution">
    <text evidence="1">The sequence shown here is derived from an EMBL/GenBank/DDBJ whole genome shotgun (WGS) entry which is preliminary data.</text>
</comment>
<dbReference type="EMBL" id="AZHX01000188">
    <property type="protein sequence ID" value="ETX08553.1"/>
    <property type="molecule type" value="Genomic_DNA"/>
</dbReference>
<accession>W4MEA7</accession>
<dbReference type="AlphaFoldDB" id="W4MEA7"/>
<reference evidence="1 2" key="1">
    <citation type="journal article" date="2014" name="Nature">
        <title>An environmental bacterial taxon with a large and distinct metabolic repertoire.</title>
        <authorList>
            <person name="Wilson M.C."/>
            <person name="Mori T."/>
            <person name="Ruckert C."/>
            <person name="Uria A.R."/>
            <person name="Helf M.J."/>
            <person name="Takada K."/>
            <person name="Gernert C."/>
            <person name="Steffens U.A."/>
            <person name="Heycke N."/>
            <person name="Schmitt S."/>
            <person name="Rinke C."/>
            <person name="Helfrich E.J."/>
            <person name="Brachmann A.O."/>
            <person name="Gurgui C."/>
            <person name="Wakimoto T."/>
            <person name="Kracht M."/>
            <person name="Crusemann M."/>
            <person name="Hentschel U."/>
            <person name="Abe I."/>
            <person name="Matsunaga S."/>
            <person name="Kalinowski J."/>
            <person name="Takeyama H."/>
            <person name="Piel J."/>
        </authorList>
    </citation>
    <scope>NUCLEOTIDE SEQUENCE [LARGE SCALE GENOMIC DNA]</scope>
    <source>
        <strain evidence="2">TSY2</strain>
    </source>
</reference>
<dbReference type="HOGENOM" id="CLU_168817_0_0_7"/>
<keyword evidence="2" id="KW-1185">Reference proteome</keyword>
<dbReference type="Proteomes" id="UP000019140">
    <property type="component" value="Unassembled WGS sequence"/>
</dbReference>
<evidence type="ECO:0008006" key="3">
    <source>
        <dbReference type="Google" id="ProtNLM"/>
    </source>
</evidence>
<protein>
    <recommendedName>
        <fullName evidence="3">Ribbon-helix-helix protein CopG domain-containing protein</fullName>
    </recommendedName>
</protein>
<sequence length="76" mass="8661">MTRIQFELPEDKITELEKLMSESGIKTKKELFNNALTLLEWAIKEKKAGRTIASIDETSNSYKEIMMPVLSAVAQE</sequence>
<proteinExistence type="predicted"/>
<evidence type="ECO:0000313" key="1">
    <source>
        <dbReference type="EMBL" id="ETX08553.1"/>
    </source>
</evidence>
<gene>
    <name evidence="1" type="ORF">ETSY2_04705</name>
</gene>
<organism evidence="1 2">
    <name type="scientific">Candidatus Entotheonella gemina</name>
    <dbReference type="NCBI Taxonomy" id="1429439"/>
    <lineage>
        <taxon>Bacteria</taxon>
        <taxon>Pseudomonadati</taxon>
        <taxon>Nitrospinota/Tectimicrobiota group</taxon>
        <taxon>Candidatus Tectimicrobiota</taxon>
        <taxon>Candidatus Entotheonellia</taxon>
        <taxon>Candidatus Entotheonellales</taxon>
        <taxon>Candidatus Entotheonellaceae</taxon>
        <taxon>Candidatus Entotheonella</taxon>
    </lineage>
</organism>
<name>W4MEA7_9BACT</name>